<reference evidence="7" key="1">
    <citation type="journal article" date="2018" name="Genome Announc.">
        <title>Complete genome sequence of a Dickeya fangzhongdai type strain causing bleeding canker of pear tree trunks.</title>
        <authorList>
            <person name="Zhao Y."/>
            <person name="Tian Y."/>
            <person name="Li X."/>
            <person name="Hu B."/>
        </authorList>
    </citation>
    <scope>NUCLEOTIDE SEQUENCE [LARGE SCALE GENOMIC DNA]</scope>
    <source>
        <strain evidence="7">DSM 101947</strain>
    </source>
</reference>
<dbReference type="SUPFAM" id="SSF52540">
    <property type="entry name" value="P-loop containing nucleoside triphosphate hydrolases"/>
    <property type="match status" value="1"/>
</dbReference>
<dbReference type="PROSITE" id="PS00211">
    <property type="entry name" value="ABC_TRANSPORTER_1"/>
    <property type="match status" value="1"/>
</dbReference>
<dbReference type="GeneID" id="66564494"/>
<proteinExistence type="inferred from homology"/>
<dbReference type="Proteomes" id="UP000231901">
    <property type="component" value="Chromosome"/>
</dbReference>
<evidence type="ECO:0000256" key="1">
    <source>
        <dbReference type="ARBA" id="ARBA00005417"/>
    </source>
</evidence>
<gene>
    <name evidence="6" type="ORF">CVE23_09130</name>
</gene>
<dbReference type="KEGG" id="dfn:CVE23_09130"/>
<dbReference type="AlphaFoldDB" id="A0A2K8QKS0"/>
<dbReference type="Gene3D" id="3.40.50.300">
    <property type="entry name" value="P-loop containing nucleotide triphosphate hydrolases"/>
    <property type="match status" value="1"/>
</dbReference>
<dbReference type="Pfam" id="PF00005">
    <property type="entry name" value="ABC_tran"/>
    <property type="match status" value="1"/>
</dbReference>
<dbReference type="InterPro" id="IPR003439">
    <property type="entry name" value="ABC_transporter-like_ATP-bd"/>
</dbReference>
<keyword evidence="4 6" id="KW-0067">ATP-binding</keyword>
<dbReference type="InterPro" id="IPR003593">
    <property type="entry name" value="AAA+_ATPase"/>
</dbReference>
<evidence type="ECO:0000256" key="2">
    <source>
        <dbReference type="ARBA" id="ARBA00022448"/>
    </source>
</evidence>
<dbReference type="InterPro" id="IPR017871">
    <property type="entry name" value="ABC_transporter-like_CS"/>
</dbReference>
<comment type="similarity">
    <text evidence="1">Belongs to the ABC transporter superfamily.</text>
</comment>
<dbReference type="PANTHER" id="PTHR43776">
    <property type="entry name" value="TRANSPORT ATP-BINDING PROTEIN"/>
    <property type="match status" value="1"/>
</dbReference>
<dbReference type="InterPro" id="IPR050319">
    <property type="entry name" value="ABC_transp_ATP-bind"/>
</dbReference>
<sequence>MSLNAPGGTTVLEARDLNFTYPAGFSLLPGKRAGHHAVRGVSLALGQGETLGLVGESGCGKSTLAALLCGDRQPDSGTLELFDAPFAGYLRPNRRRLARVLQVVAQDTLGAFDPRHPIGRQIEEVLLIHAIGSKSERRDRAKEALGAVALPGAMLDRYPHQMSGGQRQRAAIARALVTEPNILLCDEPVSALDVSVQAQVLNLLLDLQQKRGLSILFISHDVRVVRHVSHRVVVMQAGRVVESGPTSTVFAAPSDPYTAKLLAAVPKGKRRATSADTACSRSILAEARAC</sequence>
<dbReference type="PANTHER" id="PTHR43776:SF7">
    <property type="entry name" value="D,D-DIPEPTIDE TRANSPORT ATP-BINDING PROTEIN DDPF-RELATED"/>
    <property type="match status" value="1"/>
</dbReference>
<keyword evidence="2" id="KW-0813">Transport</keyword>
<accession>A0A2K8QKS0</accession>
<dbReference type="CDD" id="cd03257">
    <property type="entry name" value="ABC_NikE_OppD_transporters"/>
    <property type="match status" value="1"/>
</dbReference>
<dbReference type="RefSeq" id="WP_038918716.1">
    <property type="nucleotide sequence ID" value="NZ_BMJF01000001.1"/>
</dbReference>
<dbReference type="GO" id="GO:0055085">
    <property type="term" value="P:transmembrane transport"/>
    <property type="evidence" value="ECO:0007669"/>
    <property type="project" value="UniProtKB-ARBA"/>
</dbReference>
<dbReference type="InterPro" id="IPR027417">
    <property type="entry name" value="P-loop_NTPase"/>
</dbReference>
<keyword evidence="3" id="KW-0547">Nucleotide-binding</keyword>
<evidence type="ECO:0000259" key="5">
    <source>
        <dbReference type="PROSITE" id="PS50893"/>
    </source>
</evidence>
<dbReference type="PROSITE" id="PS50893">
    <property type="entry name" value="ABC_TRANSPORTER_2"/>
    <property type="match status" value="1"/>
</dbReference>
<evidence type="ECO:0000313" key="6">
    <source>
        <dbReference type="EMBL" id="ATZ94109.1"/>
    </source>
</evidence>
<feature type="domain" description="ABC transporter" evidence="5">
    <location>
        <begin position="12"/>
        <end position="262"/>
    </location>
</feature>
<organism evidence="6 7">
    <name type="scientific">Dickeya fangzhongdai</name>
    <dbReference type="NCBI Taxonomy" id="1778540"/>
    <lineage>
        <taxon>Bacteria</taxon>
        <taxon>Pseudomonadati</taxon>
        <taxon>Pseudomonadota</taxon>
        <taxon>Gammaproteobacteria</taxon>
        <taxon>Enterobacterales</taxon>
        <taxon>Pectobacteriaceae</taxon>
        <taxon>Dickeya</taxon>
    </lineage>
</organism>
<dbReference type="SMART" id="SM00382">
    <property type="entry name" value="AAA"/>
    <property type="match status" value="1"/>
</dbReference>
<evidence type="ECO:0000313" key="7">
    <source>
        <dbReference type="Proteomes" id="UP000231901"/>
    </source>
</evidence>
<evidence type="ECO:0000256" key="3">
    <source>
        <dbReference type="ARBA" id="ARBA00022741"/>
    </source>
</evidence>
<protein>
    <submittedName>
        <fullName evidence="6">ABC transporter ATP-binding protein</fullName>
    </submittedName>
</protein>
<evidence type="ECO:0000256" key="4">
    <source>
        <dbReference type="ARBA" id="ARBA00022840"/>
    </source>
</evidence>
<keyword evidence="7" id="KW-1185">Reference proteome</keyword>
<dbReference type="GO" id="GO:0016887">
    <property type="term" value="F:ATP hydrolysis activity"/>
    <property type="evidence" value="ECO:0007669"/>
    <property type="project" value="InterPro"/>
</dbReference>
<dbReference type="EMBL" id="CP025003">
    <property type="protein sequence ID" value="ATZ94109.1"/>
    <property type="molecule type" value="Genomic_DNA"/>
</dbReference>
<dbReference type="GO" id="GO:0005524">
    <property type="term" value="F:ATP binding"/>
    <property type="evidence" value="ECO:0007669"/>
    <property type="project" value="UniProtKB-KW"/>
</dbReference>
<name>A0A2K8QKS0_9GAMM</name>